<gene>
    <name evidence="3" type="ORF">I312_06699</name>
</gene>
<feature type="region of interest" description="Disordered" evidence="1">
    <location>
        <begin position="50"/>
        <end position="71"/>
    </location>
</feature>
<feature type="transmembrane region" description="Helical" evidence="2">
    <location>
        <begin position="178"/>
        <end position="198"/>
    </location>
</feature>
<dbReference type="HOGENOM" id="CLU_095742_0_0_1"/>
<name>A0A0D0V9D1_CRYGA</name>
<keyword evidence="2" id="KW-0472">Membrane</keyword>
<dbReference type="AlphaFoldDB" id="A0A0D0V9D1"/>
<feature type="transmembrane region" description="Helical" evidence="2">
    <location>
        <begin position="210"/>
        <end position="231"/>
    </location>
</feature>
<feature type="compositionally biased region" description="Polar residues" evidence="1">
    <location>
        <begin position="58"/>
        <end position="67"/>
    </location>
</feature>
<keyword evidence="2" id="KW-0812">Transmembrane</keyword>
<feature type="transmembrane region" description="Helical" evidence="2">
    <location>
        <begin position="139"/>
        <end position="157"/>
    </location>
</feature>
<sequence length="254" mass="28042">MTREDHKQDSGLRAVRAHLINRPDLLLGEAHSLSISTSIAMRHATNPLLHPVPDPLTKNPTRTSPSLRLSVPHGSPTYDALGIKLRTKAREVDVDIPLQSAAKTASEVKQAIDKMGEDALKYYKVPKDPQVNVFVPPKFIHTLIFLPLALLIYLAAAPPTSNTANAGRALVSKYLSDYMIPASLVFSFACHIIVEPFMLITKIDKHRVPIIPALCYMFTVILIGFGGLNALDRAVIQERLRIIRSQSAETKKSQ</sequence>
<dbReference type="EMBL" id="KN848018">
    <property type="protein sequence ID" value="KIR44096.1"/>
    <property type="molecule type" value="Genomic_DNA"/>
</dbReference>
<dbReference type="OrthoDB" id="2563494at2759"/>
<evidence type="ECO:0000256" key="2">
    <source>
        <dbReference type="SAM" id="Phobius"/>
    </source>
</evidence>
<evidence type="ECO:0000256" key="1">
    <source>
        <dbReference type="SAM" id="MobiDB-lite"/>
    </source>
</evidence>
<proteinExistence type="predicted"/>
<protein>
    <submittedName>
        <fullName evidence="3">Uncharacterized protein</fullName>
    </submittedName>
</protein>
<keyword evidence="2" id="KW-1133">Transmembrane helix</keyword>
<accession>A0A0D0V9D1</accession>
<evidence type="ECO:0000313" key="3">
    <source>
        <dbReference type="EMBL" id="KIR44096.1"/>
    </source>
</evidence>
<reference evidence="3" key="1">
    <citation type="submission" date="2015-01" db="EMBL/GenBank/DDBJ databases">
        <title>The Genome Sequence of Cryptococcus gattii CA1280.</title>
        <authorList>
            <consortium name="The Broad Institute Genomics Platform"/>
            <person name="Cuomo C."/>
            <person name="Litvintseva A."/>
            <person name="Chen Y."/>
            <person name="Heitman J."/>
            <person name="Sun S."/>
            <person name="Springer D."/>
            <person name="Dromer F."/>
            <person name="Young S."/>
            <person name="Zeng Q."/>
            <person name="Gargeya S."/>
            <person name="Abouelleil A."/>
            <person name="Alvarado L."/>
            <person name="Chapman S.B."/>
            <person name="Gainer-Dewar J."/>
            <person name="Goldberg J."/>
            <person name="Griggs A."/>
            <person name="Gujja S."/>
            <person name="Hansen M."/>
            <person name="Howarth C."/>
            <person name="Imamovic A."/>
            <person name="Larimer J."/>
            <person name="Murphy C."/>
            <person name="Naylor J."/>
            <person name="Pearson M."/>
            <person name="Priest M."/>
            <person name="Roberts A."/>
            <person name="Saif S."/>
            <person name="Shea T."/>
            <person name="Sykes S."/>
            <person name="Wortman J."/>
            <person name="Nusbaum C."/>
            <person name="Birren B."/>
        </authorList>
    </citation>
    <scope>NUCLEOTIDE SEQUENCE [LARGE SCALE GENOMIC DNA]</scope>
    <source>
        <strain evidence="3">CA1280</strain>
    </source>
</reference>
<organism evidence="3">
    <name type="scientific">Cryptococcus bacillisporus CA1280</name>
    <dbReference type="NCBI Taxonomy" id="1296109"/>
    <lineage>
        <taxon>Eukaryota</taxon>
        <taxon>Fungi</taxon>
        <taxon>Dikarya</taxon>
        <taxon>Basidiomycota</taxon>
        <taxon>Agaricomycotina</taxon>
        <taxon>Tremellomycetes</taxon>
        <taxon>Tremellales</taxon>
        <taxon>Cryptococcaceae</taxon>
        <taxon>Cryptococcus</taxon>
        <taxon>Cryptococcus gattii species complex</taxon>
    </lineage>
</organism>